<comment type="caution">
    <text evidence="4">The sequence shown here is derived from an EMBL/GenBank/DDBJ whole genome shotgun (WGS) entry which is preliminary data.</text>
</comment>
<accession>A0A252CFC5</accession>
<dbReference type="Proteomes" id="UP001262817">
    <property type="component" value="Unassembled WGS sequence"/>
</dbReference>
<feature type="domain" description="Putative zinc ribbon" evidence="1">
    <location>
        <begin position="6"/>
        <end position="88"/>
    </location>
</feature>
<evidence type="ECO:0000313" key="2">
    <source>
        <dbReference type="EMBL" id="MDT2583377.1"/>
    </source>
</evidence>
<dbReference type="Proteomes" id="UP000194606">
    <property type="component" value="Unassembled WGS sequence"/>
</dbReference>
<evidence type="ECO:0000313" key="3">
    <source>
        <dbReference type="EMBL" id="MDT2666258.1"/>
    </source>
</evidence>
<dbReference type="RefSeq" id="WP_019292125.1">
    <property type="nucleotide sequence ID" value="NZ_CP127854.1"/>
</dbReference>
<dbReference type="Pfam" id="PF12674">
    <property type="entry name" value="Zn_ribbon_2"/>
    <property type="match status" value="1"/>
</dbReference>
<evidence type="ECO:0000259" key="1">
    <source>
        <dbReference type="Pfam" id="PF12674"/>
    </source>
</evidence>
<dbReference type="InterPro" id="IPR025868">
    <property type="entry name" value="Zn_ribbon_dom_put"/>
</dbReference>
<proteinExistence type="predicted"/>
<protein>
    <submittedName>
        <fullName evidence="2">Zinc ribbon domain-containing protein</fullName>
    </submittedName>
</protein>
<evidence type="ECO:0000313" key="5">
    <source>
        <dbReference type="Proteomes" id="UP000194606"/>
    </source>
</evidence>
<dbReference type="Proteomes" id="UP001257962">
    <property type="component" value="Unassembled WGS sequence"/>
</dbReference>
<name>A0A252CFC5_9LACT</name>
<evidence type="ECO:0000313" key="4">
    <source>
        <dbReference type="EMBL" id="OUK05276.1"/>
    </source>
</evidence>
<dbReference type="AlphaFoldDB" id="A0A252CFC5"/>
<reference evidence="2" key="2">
    <citation type="submission" date="2023-03" db="EMBL/GenBank/DDBJ databases">
        <authorList>
            <person name="Shen W."/>
            <person name="Cai J."/>
        </authorList>
    </citation>
    <scope>NUCLEOTIDE SEQUENCE</scope>
    <source>
        <strain evidence="2">P86-2</strain>
        <strain evidence="3">Y3</strain>
    </source>
</reference>
<organism evidence="4 5">
    <name type="scientific">Lactococcus petauri</name>
    <dbReference type="NCBI Taxonomy" id="1940789"/>
    <lineage>
        <taxon>Bacteria</taxon>
        <taxon>Bacillati</taxon>
        <taxon>Bacillota</taxon>
        <taxon>Bacilli</taxon>
        <taxon>Lactobacillales</taxon>
        <taxon>Streptococcaceae</taxon>
        <taxon>Lactococcus</taxon>
    </lineage>
</organism>
<dbReference type="EMBL" id="JARPYC010000002">
    <property type="protein sequence ID" value="MDT2666258.1"/>
    <property type="molecule type" value="Genomic_DNA"/>
</dbReference>
<reference evidence="4 5" key="1">
    <citation type="submission" date="2017-02" db="EMBL/GenBank/DDBJ databases">
        <authorList>
            <person name="Peterson S.W."/>
        </authorList>
    </citation>
    <scope>NUCLEOTIDE SEQUENCE [LARGE SCALE GENOMIC DNA]</scope>
    <source>
        <strain evidence="4">159469</strain>
    </source>
</reference>
<sequence>MTKKVFCQSCGMPLAQAVDFGTERNGQAATEYCRYCYQNGSWTQPNITLEETIALGSKALEQLEISGIKKWLLKTLYPMQIKGLKRWKK</sequence>
<dbReference type="EMBL" id="JARPXR010000004">
    <property type="protein sequence ID" value="MDT2583377.1"/>
    <property type="molecule type" value="Genomic_DNA"/>
</dbReference>
<dbReference type="EMBL" id="MUIZ01000001">
    <property type="protein sequence ID" value="OUK05276.1"/>
    <property type="molecule type" value="Genomic_DNA"/>
</dbReference>
<gene>
    <name evidence="4" type="ORF">BZZ03_00745</name>
    <name evidence="2" type="ORF">P7D17_04520</name>
    <name evidence="3" type="ORF">P7D34_03285</name>
</gene>